<dbReference type="GO" id="GO:0006915">
    <property type="term" value="P:apoptotic process"/>
    <property type="evidence" value="ECO:0007669"/>
    <property type="project" value="UniProtKB-KW"/>
</dbReference>
<keyword evidence="9" id="KW-1185">Reference proteome</keyword>
<dbReference type="InterPro" id="IPR029030">
    <property type="entry name" value="Caspase-like_dom_sf"/>
</dbReference>
<dbReference type="PROSITE" id="PS50168">
    <property type="entry name" value="DED"/>
    <property type="match status" value="2"/>
</dbReference>
<feature type="domain" description="DED" evidence="6">
    <location>
        <begin position="136"/>
        <end position="213"/>
    </location>
</feature>
<keyword evidence="2" id="KW-0053">Apoptosis</keyword>
<accession>A0A3B3B6M2</accession>
<dbReference type="GO" id="GO:0005737">
    <property type="term" value="C:cytoplasm"/>
    <property type="evidence" value="ECO:0007669"/>
    <property type="project" value="UniProtKB-ARBA"/>
</dbReference>
<dbReference type="InterPro" id="IPR011029">
    <property type="entry name" value="DEATH-like_dom_sf"/>
</dbReference>
<dbReference type="CDD" id="cd08340">
    <property type="entry name" value="DED_c-FLIP_r2"/>
    <property type="match status" value="1"/>
</dbReference>
<dbReference type="Gene3D" id="3.40.50.1460">
    <property type="match status" value="1"/>
</dbReference>
<dbReference type="SUPFAM" id="SSF47986">
    <property type="entry name" value="DEATH domain"/>
    <property type="match status" value="1"/>
</dbReference>
<sequence length="464" mass="52759">MEHHNFFFFFLSFTFVFDGTFYEGGDSFSGKKYAAASVPMAPLDQRDLYCINRIVESLNSSECRKLLFLCGSLSSDSSVQSVRETLKHKITCHENATQFLAEVIWRMGRYDILKELFTLSRNEVEQTLGNRQVLSKFRVLMANISEDLDTEDVEQMLFLLSDTLPREKLNTKSFLDIIVELEKLDLVSPERVDMVEECLRNICRIDLAKKVSTYKKTAQRFDLQSSHQQSSTNFERRQGQPRNIVRESPTTPELRQPSTASQVEQYSLNSNPRGLCVIIDCVGCDQGMLEDTFKALHFHVVLYPLLTSKQILSRLTEHLRQEPNLHGDAFVCCIISRGTANQLMGIDSYGMGVSLDHVRHSFTGIACPMLAGKPKLFFIQSYASNIRGSCASNEYRDEDIEPDGCNGLLTSSYIPSEADMFWSHCLTDASQLNQGGHHSVYLRALTTALDNAQRRYEETVRSMF</sequence>
<dbReference type="GO" id="GO:0004197">
    <property type="term" value="F:cysteine-type endopeptidase activity"/>
    <property type="evidence" value="ECO:0007669"/>
    <property type="project" value="InterPro"/>
</dbReference>
<feature type="domain" description="Caspase family p20" evidence="7">
    <location>
        <begin position="284"/>
        <end position="381"/>
    </location>
</feature>
<feature type="chain" id="PRO_5017472436" evidence="5">
    <location>
        <begin position="23"/>
        <end position="464"/>
    </location>
</feature>
<evidence type="ECO:0000313" key="9">
    <source>
        <dbReference type="Proteomes" id="UP000261560"/>
    </source>
</evidence>
<dbReference type="GO" id="GO:0042981">
    <property type="term" value="P:regulation of apoptotic process"/>
    <property type="evidence" value="ECO:0007669"/>
    <property type="project" value="InterPro"/>
</dbReference>
<evidence type="ECO:0000256" key="3">
    <source>
        <dbReference type="ARBA" id="ARBA00022737"/>
    </source>
</evidence>
<evidence type="ECO:0000313" key="8">
    <source>
        <dbReference type="Ensembl" id="ENSOMEP00000000784.1"/>
    </source>
</evidence>
<dbReference type="PaxDb" id="30732-ENSOMEP00000000784"/>
<dbReference type="AlphaFoldDB" id="A0A3B3B6M2"/>
<reference evidence="8" key="1">
    <citation type="submission" date="2025-08" db="UniProtKB">
        <authorList>
            <consortium name="Ensembl"/>
        </authorList>
    </citation>
    <scope>IDENTIFICATION</scope>
</reference>
<feature type="signal peptide" evidence="5">
    <location>
        <begin position="1"/>
        <end position="22"/>
    </location>
</feature>
<evidence type="ECO:0000259" key="7">
    <source>
        <dbReference type="PROSITE" id="PS50208"/>
    </source>
</evidence>
<dbReference type="PANTHER" id="PTHR48169:SF3">
    <property type="entry name" value="CASP8 AND FADD LIKE APOPTOSIS REGULATOR"/>
    <property type="match status" value="1"/>
</dbReference>
<evidence type="ECO:0000256" key="2">
    <source>
        <dbReference type="ARBA" id="ARBA00022703"/>
    </source>
</evidence>
<feature type="compositionally biased region" description="Polar residues" evidence="4">
    <location>
        <begin position="222"/>
        <end position="233"/>
    </location>
</feature>
<dbReference type="Pfam" id="PF01335">
    <property type="entry name" value="DED"/>
    <property type="match status" value="1"/>
</dbReference>
<dbReference type="PANTHER" id="PTHR48169">
    <property type="entry name" value="DED DOMAIN-CONTAINING PROTEIN"/>
    <property type="match status" value="1"/>
</dbReference>
<dbReference type="Proteomes" id="UP000261560">
    <property type="component" value="Unplaced"/>
</dbReference>
<feature type="domain" description="DED" evidence="6">
    <location>
        <begin position="51"/>
        <end position="118"/>
    </location>
</feature>
<dbReference type="SMART" id="SM00115">
    <property type="entry name" value="CASc"/>
    <property type="match status" value="1"/>
</dbReference>
<dbReference type="Gene3D" id="1.10.533.10">
    <property type="entry name" value="Death Domain, Fas"/>
    <property type="match status" value="2"/>
</dbReference>
<protein>
    <submittedName>
        <fullName evidence="8">CASP8 and FADD like apoptosis regulator</fullName>
    </submittedName>
</protein>
<name>A0A3B3B6M2_ORYME</name>
<dbReference type="InterPro" id="IPR015917">
    <property type="entry name" value="Pept_C14A"/>
</dbReference>
<keyword evidence="3" id="KW-0677">Repeat</keyword>
<dbReference type="FunFam" id="1.10.533.10:FF:000016">
    <property type="entry name" value="CASP8 and FADD-like apoptosis regulator"/>
    <property type="match status" value="1"/>
</dbReference>
<evidence type="ECO:0000259" key="6">
    <source>
        <dbReference type="PROSITE" id="PS50168"/>
    </source>
</evidence>
<dbReference type="GeneTree" id="ENSGT00530000064199"/>
<dbReference type="SMART" id="SM00031">
    <property type="entry name" value="DED"/>
    <property type="match status" value="2"/>
</dbReference>
<dbReference type="InterPro" id="IPR001875">
    <property type="entry name" value="DED_dom"/>
</dbReference>
<dbReference type="PROSITE" id="PS50208">
    <property type="entry name" value="CASPASE_P20"/>
    <property type="match status" value="1"/>
</dbReference>
<dbReference type="InterPro" id="IPR001309">
    <property type="entry name" value="Pept_C14_p20"/>
</dbReference>
<evidence type="ECO:0000256" key="5">
    <source>
        <dbReference type="SAM" id="SignalP"/>
    </source>
</evidence>
<dbReference type="STRING" id="30732.ENSOMEP00000000784"/>
<proteinExistence type="inferred from homology"/>
<dbReference type="Ensembl" id="ENSOMET00000015289.1">
    <property type="protein sequence ID" value="ENSOMEP00000000784.1"/>
    <property type="gene ID" value="ENSOMEG00000001680.1"/>
</dbReference>
<dbReference type="InterPro" id="IPR011600">
    <property type="entry name" value="Pept_C14_caspase"/>
</dbReference>
<organism evidence="8 9">
    <name type="scientific">Oryzias melastigma</name>
    <name type="common">Marine medaka</name>
    <dbReference type="NCBI Taxonomy" id="30732"/>
    <lineage>
        <taxon>Eukaryota</taxon>
        <taxon>Metazoa</taxon>
        <taxon>Chordata</taxon>
        <taxon>Craniata</taxon>
        <taxon>Vertebrata</taxon>
        <taxon>Euteleostomi</taxon>
        <taxon>Actinopterygii</taxon>
        <taxon>Neopterygii</taxon>
        <taxon>Teleostei</taxon>
        <taxon>Neoteleostei</taxon>
        <taxon>Acanthomorphata</taxon>
        <taxon>Ovalentaria</taxon>
        <taxon>Atherinomorphae</taxon>
        <taxon>Beloniformes</taxon>
        <taxon>Adrianichthyidae</taxon>
        <taxon>Oryziinae</taxon>
        <taxon>Oryzias</taxon>
    </lineage>
</organism>
<feature type="region of interest" description="Disordered" evidence="4">
    <location>
        <begin position="222"/>
        <end position="263"/>
    </location>
</feature>
<evidence type="ECO:0000256" key="1">
    <source>
        <dbReference type="ARBA" id="ARBA00010134"/>
    </source>
</evidence>
<dbReference type="GO" id="GO:0006508">
    <property type="term" value="P:proteolysis"/>
    <property type="evidence" value="ECO:0007669"/>
    <property type="project" value="InterPro"/>
</dbReference>
<keyword evidence="5" id="KW-0732">Signal</keyword>
<comment type="similarity">
    <text evidence="1">Belongs to the peptidase C14A family.</text>
</comment>
<feature type="compositionally biased region" description="Polar residues" evidence="4">
    <location>
        <begin position="248"/>
        <end position="263"/>
    </location>
</feature>
<reference evidence="8" key="2">
    <citation type="submission" date="2025-09" db="UniProtKB">
        <authorList>
            <consortium name="Ensembl"/>
        </authorList>
    </citation>
    <scope>IDENTIFICATION</scope>
</reference>
<evidence type="ECO:0000256" key="4">
    <source>
        <dbReference type="SAM" id="MobiDB-lite"/>
    </source>
</evidence>
<dbReference type="SUPFAM" id="SSF52129">
    <property type="entry name" value="Caspase-like"/>
    <property type="match status" value="1"/>
</dbReference>
<dbReference type="Pfam" id="PF00656">
    <property type="entry name" value="Peptidase_C14"/>
    <property type="match status" value="1"/>
</dbReference>